<keyword evidence="3" id="KW-1185">Reference proteome</keyword>
<keyword evidence="1" id="KW-0472">Membrane</keyword>
<name>A0A5J4YYU4_PORPP</name>
<evidence type="ECO:0000313" key="3">
    <source>
        <dbReference type="Proteomes" id="UP000324585"/>
    </source>
</evidence>
<evidence type="ECO:0000313" key="2">
    <source>
        <dbReference type="EMBL" id="KAA8496789.1"/>
    </source>
</evidence>
<gene>
    <name evidence="2" type="ORF">FVE85_0518</name>
</gene>
<keyword evidence="1" id="KW-0812">Transmembrane</keyword>
<dbReference type="EMBL" id="VRMN01000002">
    <property type="protein sequence ID" value="KAA8496789.1"/>
    <property type="molecule type" value="Genomic_DNA"/>
</dbReference>
<comment type="caution">
    <text evidence="2">The sequence shown here is derived from an EMBL/GenBank/DDBJ whole genome shotgun (WGS) entry which is preliminary data.</text>
</comment>
<sequence>MQTLEHRGGVQFVAFVSGVAVSAAERAGCVSAASAAAPRLSSRSANRRVRTFRSAQKYVVHARKDPENRDPADEPDLFVPVFAVVAIMGYSLIILYDFLKNFRH</sequence>
<evidence type="ECO:0000256" key="1">
    <source>
        <dbReference type="SAM" id="Phobius"/>
    </source>
</evidence>
<dbReference type="AlphaFoldDB" id="A0A5J4YYU4"/>
<organism evidence="2 3">
    <name type="scientific">Porphyridium purpureum</name>
    <name type="common">Red alga</name>
    <name type="synonym">Porphyridium cruentum</name>
    <dbReference type="NCBI Taxonomy" id="35688"/>
    <lineage>
        <taxon>Eukaryota</taxon>
        <taxon>Rhodophyta</taxon>
        <taxon>Bangiophyceae</taxon>
        <taxon>Porphyridiales</taxon>
        <taxon>Porphyridiaceae</taxon>
        <taxon>Porphyridium</taxon>
    </lineage>
</organism>
<protein>
    <submittedName>
        <fullName evidence="2">Uncharacterized protein</fullName>
    </submittedName>
</protein>
<dbReference type="Proteomes" id="UP000324585">
    <property type="component" value="Unassembled WGS sequence"/>
</dbReference>
<feature type="transmembrane region" description="Helical" evidence="1">
    <location>
        <begin position="77"/>
        <end position="99"/>
    </location>
</feature>
<keyword evidence="1" id="KW-1133">Transmembrane helix</keyword>
<proteinExistence type="predicted"/>
<reference evidence="3" key="1">
    <citation type="journal article" date="2019" name="Nat. Commun.">
        <title>Expansion of phycobilisome linker gene families in mesophilic red algae.</title>
        <authorList>
            <person name="Lee J."/>
            <person name="Kim D."/>
            <person name="Bhattacharya D."/>
            <person name="Yoon H.S."/>
        </authorList>
    </citation>
    <scope>NUCLEOTIDE SEQUENCE [LARGE SCALE GENOMIC DNA]</scope>
    <source>
        <strain evidence="3">CCMP 1328</strain>
    </source>
</reference>
<accession>A0A5J4YYU4</accession>